<dbReference type="EMBL" id="MSFL01000049">
    <property type="protein sequence ID" value="PWY65704.1"/>
    <property type="molecule type" value="Genomic_DNA"/>
</dbReference>
<protein>
    <recommendedName>
        <fullName evidence="2">Nudix hydrolase domain-containing protein</fullName>
    </recommendedName>
</protein>
<evidence type="ECO:0000259" key="2">
    <source>
        <dbReference type="PROSITE" id="PS51462"/>
    </source>
</evidence>
<reference evidence="3 4" key="1">
    <citation type="submission" date="2016-12" db="EMBL/GenBank/DDBJ databases">
        <title>The genomes of Aspergillus section Nigri reveals drivers in fungal speciation.</title>
        <authorList>
            <consortium name="DOE Joint Genome Institute"/>
            <person name="Vesth T.C."/>
            <person name="Nybo J."/>
            <person name="Theobald S."/>
            <person name="Brandl J."/>
            <person name="Frisvad J.C."/>
            <person name="Nielsen K.F."/>
            <person name="Lyhne E.K."/>
            <person name="Kogle M.E."/>
            <person name="Kuo A."/>
            <person name="Riley R."/>
            <person name="Clum A."/>
            <person name="Nolan M."/>
            <person name="Lipzen A."/>
            <person name="Salamov A."/>
            <person name="Henrissat B."/>
            <person name="Wiebenga A."/>
            <person name="De Vries R.P."/>
            <person name="Grigoriev I.V."/>
            <person name="Mortensen U.H."/>
            <person name="Andersen M.R."/>
            <person name="Baker S.E."/>
        </authorList>
    </citation>
    <scope>NUCLEOTIDE SEQUENCE [LARGE SCALE GENOMIC DNA]</scope>
    <source>
        <strain evidence="3 4">CBS 117.55</strain>
    </source>
</reference>
<accession>A0A317UUN0</accession>
<dbReference type="OrthoDB" id="276276at2759"/>
<dbReference type="RefSeq" id="XP_025394593.1">
    <property type="nucleotide sequence ID" value="XM_025547484.1"/>
</dbReference>
<dbReference type="InterPro" id="IPR000086">
    <property type="entry name" value="NUDIX_hydrolase_dom"/>
</dbReference>
<dbReference type="Gene3D" id="3.90.79.10">
    <property type="entry name" value="Nucleoside Triphosphate Pyrophosphohydrolase"/>
    <property type="match status" value="1"/>
</dbReference>
<dbReference type="VEuPathDB" id="FungiDB:BO70DRAFT_419600"/>
<name>A0A317UUN0_9EURO</name>
<dbReference type="PANTHER" id="PTHR43736">
    <property type="entry name" value="ADP-RIBOSE PYROPHOSPHATASE"/>
    <property type="match status" value="1"/>
</dbReference>
<dbReference type="STRING" id="1448321.A0A317UUN0"/>
<evidence type="ECO:0000313" key="3">
    <source>
        <dbReference type="EMBL" id="PWY65704.1"/>
    </source>
</evidence>
<feature type="region of interest" description="Disordered" evidence="1">
    <location>
        <begin position="1"/>
        <end position="24"/>
    </location>
</feature>
<evidence type="ECO:0000313" key="4">
    <source>
        <dbReference type="Proteomes" id="UP000247233"/>
    </source>
</evidence>
<dbReference type="CDD" id="cd02883">
    <property type="entry name" value="NUDIX_Hydrolase"/>
    <property type="match status" value="1"/>
</dbReference>
<feature type="region of interest" description="Disordered" evidence="1">
    <location>
        <begin position="172"/>
        <end position="209"/>
    </location>
</feature>
<dbReference type="PROSITE" id="PS51462">
    <property type="entry name" value="NUDIX"/>
    <property type="match status" value="1"/>
</dbReference>
<dbReference type="Pfam" id="PF00293">
    <property type="entry name" value="NUDIX"/>
    <property type="match status" value="1"/>
</dbReference>
<dbReference type="PANTHER" id="PTHR43736:SF1">
    <property type="entry name" value="DIHYDRONEOPTERIN TRIPHOSPHATE DIPHOSPHATASE"/>
    <property type="match status" value="1"/>
</dbReference>
<feature type="compositionally biased region" description="Basic and acidic residues" evidence="1">
    <location>
        <begin position="194"/>
        <end position="209"/>
    </location>
</feature>
<evidence type="ECO:0000256" key="1">
    <source>
        <dbReference type="SAM" id="MobiDB-lite"/>
    </source>
</evidence>
<dbReference type="SUPFAM" id="SSF55811">
    <property type="entry name" value="Nudix"/>
    <property type="match status" value="1"/>
</dbReference>
<dbReference type="GeneID" id="37069721"/>
<proteinExistence type="predicted"/>
<feature type="domain" description="Nudix hydrolase" evidence="2">
    <location>
        <begin position="49"/>
        <end position="209"/>
    </location>
</feature>
<dbReference type="AlphaFoldDB" id="A0A317UUN0"/>
<sequence>MITPTAPAQPPPPPTTTTRTINPSTSYTIAPHLDHYAQPLSTFTTHHPVDTLVVGAFIFSPNPTPTSPPISPSPSPSTAIPKTLLLQRAASDSYPYFWEGPGGGCEPSIDETLLAGVAREVFEETGLAVVRFVDLVCVDGWRKGGKRVMKWTFLVDVGSPFASGAGSSGFTGGDCGGGDGEVGGSGGSGGSEGWEGKVRVAEEEHRAFR</sequence>
<dbReference type="InterPro" id="IPR015797">
    <property type="entry name" value="NUDIX_hydrolase-like_dom_sf"/>
</dbReference>
<feature type="compositionally biased region" description="Gly residues" evidence="1">
    <location>
        <begin position="172"/>
        <end position="193"/>
    </location>
</feature>
<dbReference type="Proteomes" id="UP000247233">
    <property type="component" value="Unassembled WGS sequence"/>
</dbReference>
<organism evidence="3 4">
    <name type="scientific">Aspergillus heteromorphus CBS 117.55</name>
    <dbReference type="NCBI Taxonomy" id="1448321"/>
    <lineage>
        <taxon>Eukaryota</taxon>
        <taxon>Fungi</taxon>
        <taxon>Dikarya</taxon>
        <taxon>Ascomycota</taxon>
        <taxon>Pezizomycotina</taxon>
        <taxon>Eurotiomycetes</taxon>
        <taxon>Eurotiomycetidae</taxon>
        <taxon>Eurotiales</taxon>
        <taxon>Aspergillaceae</taxon>
        <taxon>Aspergillus</taxon>
        <taxon>Aspergillus subgen. Circumdati</taxon>
    </lineage>
</organism>
<keyword evidence="4" id="KW-1185">Reference proteome</keyword>
<comment type="caution">
    <text evidence="3">The sequence shown here is derived from an EMBL/GenBank/DDBJ whole genome shotgun (WGS) entry which is preliminary data.</text>
</comment>
<gene>
    <name evidence="3" type="ORF">BO70DRAFT_419600</name>
</gene>